<dbReference type="AlphaFoldDB" id="A0A6D2JN70"/>
<name>A0A6D2JN70_9BRAS</name>
<evidence type="ECO:0000256" key="1">
    <source>
        <dbReference type="ARBA" id="ARBA00004613"/>
    </source>
</evidence>
<dbReference type="InterPro" id="IPR010264">
    <property type="entry name" value="Self-incomp_S1"/>
</dbReference>
<protein>
    <recommendedName>
        <fullName evidence="6">S-protein homolog</fullName>
    </recommendedName>
</protein>
<keyword evidence="8" id="KW-1185">Reference proteome</keyword>
<keyword evidence="3 6" id="KW-0713">Self-incompatibility</keyword>
<comment type="similarity">
    <text evidence="2 6">Belongs to the plant self-incompatibility (S1) protein family.</text>
</comment>
<keyword evidence="4 6" id="KW-0964">Secreted</keyword>
<comment type="subcellular location">
    <subcellularLocation>
        <location evidence="1 6">Secreted</location>
    </subcellularLocation>
</comment>
<dbReference type="Pfam" id="PF05938">
    <property type="entry name" value="Self-incomp_S1"/>
    <property type="match status" value="1"/>
</dbReference>
<evidence type="ECO:0000256" key="3">
    <source>
        <dbReference type="ARBA" id="ARBA00022471"/>
    </source>
</evidence>
<dbReference type="Proteomes" id="UP000467841">
    <property type="component" value="Unassembled WGS sequence"/>
</dbReference>
<evidence type="ECO:0000256" key="2">
    <source>
        <dbReference type="ARBA" id="ARBA00005581"/>
    </source>
</evidence>
<dbReference type="PANTHER" id="PTHR31232">
    <property type="match status" value="1"/>
</dbReference>
<reference evidence="7" key="1">
    <citation type="submission" date="2020-01" db="EMBL/GenBank/DDBJ databases">
        <authorList>
            <person name="Mishra B."/>
        </authorList>
    </citation>
    <scope>NUCLEOTIDE SEQUENCE [LARGE SCALE GENOMIC DNA]</scope>
</reference>
<dbReference type="OrthoDB" id="1727555at2759"/>
<comment type="caution">
    <text evidence="7">The sequence shown here is derived from an EMBL/GenBank/DDBJ whole genome shotgun (WGS) entry which is preliminary data.</text>
</comment>
<evidence type="ECO:0000313" key="8">
    <source>
        <dbReference type="Proteomes" id="UP000467841"/>
    </source>
</evidence>
<dbReference type="EMBL" id="CACVBM020001182">
    <property type="protein sequence ID" value="CAA7037791.1"/>
    <property type="molecule type" value="Genomic_DNA"/>
</dbReference>
<accession>A0A6D2JN70</accession>
<evidence type="ECO:0000313" key="7">
    <source>
        <dbReference type="EMBL" id="CAA7037791.1"/>
    </source>
</evidence>
<organism evidence="7 8">
    <name type="scientific">Microthlaspi erraticum</name>
    <dbReference type="NCBI Taxonomy" id="1685480"/>
    <lineage>
        <taxon>Eukaryota</taxon>
        <taxon>Viridiplantae</taxon>
        <taxon>Streptophyta</taxon>
        <taxon>Embryophyta</taxon>
        <taxon>Tracheophyta</taxon>
        <taxon>Spermatophyta</taxon>
        <taxon>Magnoliopsida</taxon>
        <taxon>eudicotyledons</taxon>
        <taxon>Gunneridae</taxon>
        <taxon>Pentapetalae</taxon>
        <taxon>rosids</taxon>
        <taxon>malvids</taxon>
        <taxon>Brassicales</taxon>
        <taxon>Brassicaceae</taxon>
        <taxon>Coluteocarpeae</taxon>
        <taxon>Microthlaspi</taxon>
    </lineage>
</organism>
<sequence length="117" mass="13521">MIDNAYGLKTTVLIRNGLDHKKWLKVHCKSKDDNLGDKYLGPGKDYHFNFSDNFWGTTRFGCTLSKGPDYKISKTFDAYVQDGTKPHGGSYNYIAKDDGIYHNTLVKFKLQKLYDWQ</sequence>
<dbReference type="GO" id="GO:0060320">
    <property type="term" value="P:rejection of self pollen"/>
    <property type="evidence" value="ECO:0007669"/>
    <property type="project" value="UniProtKB-KW"/>
</dbReference>
<evidence type="ECO:0000256" key="4">
    <source>
        <dbReference type="ARBA" id="ARBA00022525"/>
    </source>
</evidence>
<dbReference type="PANTHER" id="PTHR31232:SF26">
    <property type="entry name" value="S-PROTEIN HOMOLOG-RELATED"/>
    <property type="match status" value="1"/>
</dbReference>
<evidence type="ECO:0000256" key="5">
    <source>
        <dbReference type="ARBA" id="ARBA00022729"/>
    </source>
</evidence>
<dbReference type="GO" id="GO:0005576">
    <property type="term" value="C:extracellular region"/>
    <property type="evidence" value="ECO:0007669"/>
    <property type="project" value="UniProtKB-SubCell"/>
</dbReference>
<evidence type="ECO:0000256" key="6">
    <source>
        <dbReference type="RuleBase" id="RU367044"/>
    </source>
</evidence>
<proteinExistence type="inferred from homology"/>
<keyword evidence="5" id="KW-0732">Signal</keyword>
<gene>
    <name evidence="7" type="ORF">MERR_LOCUS25026</name>
</gene>